<evidence type="ECO:0000313" key="10">
    <source>
        <dbReference type="Proteomes" id="UP001620626"/>
    </source>
</evidence>
<keyword evidence="7" id="KW-0732">Signal</keyword>
<dbReference type="SMART" id="SM00320">
    <property type="entry name" value="WD40"/>
    <property type="match status" value="6"/>
</dbReference>
<evidence type="ECO:0000256" key="1">
    <source>
        <dbReference type="ARBA" id="ARBA00004123"/>
    </source>
</evidence>
<comment type="subcellular location">
    <subcellularLocation>
        <location evidence="1">Nucleus</location>
    </subcellularLocation>
</comment>
<feature type="coiled-coil region" evidence="5">
    <location>
        <begin position="252"/>
        <end position="279"/>
    </location>
</feature>
<feature type="signal peptide" evidence="7">
    <location>
        <begin position="1"/>
        <end position="31"/>
    </location>
</feature>
<evidence type="ECO:0000259" key="8">
    <source>
        <dbReference type="Pfam" id="PF03920"/>
    </source>
</evidence>
<feature type="repeat" description="WD" evidence="4">
    <location>
        <begin position="906"/>
        <end position="937"/>
    </location>
</feature>
<dbReference type="Pfam" id="PF00400">
    <property type="entry name" value="WD40"/>
    <property type="match status" value="6"/>
</dbReference>
<dbReference type="PANTHER" id="PTHR10814">
    <property type="entry name" value="TRANSDUCIN-LIKE ENHANCER PROTEIN"/>
    <property type="match status" value="1"/>
</dbReference>
<feature type="compositionally biased region" description="Basic residues" evidence="6">
    <location>
        <begin position="49"/>
        <end position="58"/>
    </location>
</feature>
<dbReference type="InterPro" id="IPR001680">
    <property type="entry name" value="WD40_rpt"/>
</dbReference>
<evidence type="ECO:0000256" key="7">
    <source>
        <dbReference type="SAM" id="SignalP"/>
    </source>
</evidence>
<feature type="compositionally biased region" description="Polar residues" evidence="6">
    <location>
        <begin position="558"/>
        <end position="568"/>
    </location>
</feature>
<dbReference type="InterPro" id="IPR005617">
    <property type="entry name" value="Groucho/TLE_N"/>
</dbReference>
<name>A0ABD2M8C2_9BILA</name>
<evidence type="ECO:0000256" key="2">
    <source>
        <dbReference type="ARBA" id="ARBA00005969"/>
    </source>
</evidence>
<evidence type="ECO:0000256" key="5">
    <source>
        <dbReference type="SAM" id="Coils"/>
    </source>
</evidence>
<accession>A0ABD2M8C2</accession>
<feature type="repeat" description="WD" evidence="4">
    <location>
        <begin position="824"/>
        <end position="865"/>
    </location>
</feature>
<dbReference type="InterPro" id="IPR015943">
    <property type="entry name" value="WD40/YVTN_repeat-like_dom_sf"/>
</dbReference>
<dbReference type="FunFam" id="2.130.10.10:FF:001072">
    <property type="entry name" value="Transcription factor unc-37"/>
    <property type="match status" value="1"/>
</dbReference>
<dbReference type="AlphaFoldDB" id="A0ABD2M8C2"/>
<feature type="compositionally biased region" description="Polar residues" evidence="6">
    <location>
        <begin position="476"/>
        <end position="486"/>
    </location>
</feature>
<keyword evidence="3" id="KW-0539">Nucleus</keyword>
<dbReference type="InterPro" id="IPR009146">
    <property type="entry name" value="Groucho_enhance"/>
</dbReference>
<comment type="similarity">
    <text evidence="2">Belongs to the WD repeat Groucho/TLE family.</text>
</comment>
<dbReference type="InterPro" id="IPR036322">
    <property type="entry name" value="WD40_repeat_dom_sf"/>
</dbReference>
<dbReference type="PRINTS" id="PR01850">
    <property type="entry name" value="GROUCHOFAMLY"/>
</dbReference>
<feature type="compositionally biased region" description="Low complexity" evidence="6">
    <location>
        <begin position="544"/>
        <end position="557"/>
    </location>
</feature>
<evidence type="ECO:0000256" key="3">
    <source>
        <dbReference type="ARBA" id="ARBA00023242"/>
    </source>
</evidence>
<feature type="compositionally biased region" description="Low complexity" evidence="6">
    <location>
        <begin position="442"/>
        <end position="456"/>
    </location>
</feature>
<organism evidence="9 10">
    <name type="scientific">Heterodera trifolii</name>
    <dbReference type="NCBI Taxonomy" id="157864"/>
    <lineage>
        <taxon>Eukaryota</taxon>
        <taxon>Metazoa</taxon>
        <taxon>Ecdysozoa</taxon>
        <taxon>Nematoda</taxon>
        <taxon>Chromadorea</taxon>
        <taxon>Rhabditida</taxon>
        <taxon>Tylenchina</taxon>
        <taxon>Tylenchomorpha</taxon>
        <taxon>Tylenchoidea</taxon>
        <taxon>Heteroderidae</taxon>
        <taxon>Heteroderinae</taxon>
        <taxon>Heterodera</taxon>
    </lineage>
</organism>
<feature type="region of interest" description="Disordered" evidence="6">
    <location>
        <begin position="417"/>
        <end position="571"/>
    </location>
</feature>
<feature type="region of interest" description="Disordered" evidence="6">
    <location>
        <begin position="188"/>
        <end position="240"/>
    </location>
</feature>
<gene>
    <name evidence="9" type="ORF">niasHT_009977</name>
</gene>
<dbReference type="SUPFAM" id="SSF50978">
    <property type="entry name" value="WD40 repeat-like"/>
    <property type="match status" value="1"/>
</dbReference>
<dbReference type="Pfam" id="PF03920">
    <property type="entry name" value="TLE_N"/>
    <property type="match status" value="1"/>
</dbReference>
<dbReference type="PROSITE" id="PS50082">
    <property type="entry name" value="WD_REPEATS_2"/>
    <property type="match status" value="2"/>
</dbReference>
<dbReference type="PROSITE" id="PS50294">
    <property type="entry name" value="WD_REPEATS_REGION"/>
    <property type="match status" value="1"/>
</dbReference>
<feature type="compositionally biased region" description="Polar residues" evidence="6">
    <location>
        <begin position="457"/>
        <end position="466"/>
    </location>
</feature>
<keyword evidence="10" id="KW-1185">Reference proteome</keyword>
<feature type="compositionally biased region" description="Polar residues" evidence="6">
    <location>
        <begin position="214"/>
        <end position="240"/>
    </location>
</feature>
<dbReference type="Proteomes" id="UP001620626">
    <property type="component" value="Unassembled WGS sequence"/>
</dbReference>
<feature type="region of interest" description="Disordered" evidence="6">
    <location>
        <begin position="117"/>
        <end position="140"/>
    </location>
</feature>
<feature type="compositionally biased region" description="Acidic residues" evidence="6">
    <location>
        <begin position="497"/>
        <end position="509"/>
    </location>
</feature>
<feature type="region of interest" description="Disordered" evidence="6">
    <location>
        <begin position="38"/>
        <end position="71"/>
    </location>
</feature>
<feature type="compositionally biased region" description="Polar residues" evidence="6">
    <location>
        <begin position="520"/>
        <end position="533"/>
    </location>
</feature>
<feature type="compositionally biased region" description="Low complexity" evidence="6">
    <location>
        <begin position="192"/>
        <end position="213"/>
    </location>
</feature>
<evidence type="ECO:0000313" key="9">
    <source>
        <dbReference type="EMBL" id="KAL3123764.1"/>
    </source>
</evidence>
<dbReference type="EMBL" id="JBICBT010000087">
    <property type="protein sequence ID" value="KAL3123764.1"/>
    <property type="molecule type" value="Genomic_DNA"/>
</dbReference>
<reference evidence="9 10" key="1">
    <citation type="submission" date="2024-10" db="EMBL/GenBank/DDBJ databases">
        <authorList>
            <person name="Kim D."/>
        </authorList>
    </citation>
    <scope>NUCLEOTIDE SEQUENCE [LARGE SCALE GENOMIC DNA]</scope>
    <source>
        <strain evidence="9">BH-2024</strain>
    </source>
</reference>
<feature type="compositionally biased region" description="Basic and acidic residues" evidence="6">
    <location>
        <begin position="38"/>
        <end position="48"/>
    </location>
</feature>
<keyword evidence="5" id="KW-0175">Coiled coil</keyword>
<keyword evidence="4" id="KW-0853">WD repeat</keyword>
<feature type="chain" id="PRO_5044823575" description="Groucho/TLE N-terminal Q-rich domain-containing protein" evidence="7">
    <location>
        <begin position="32"/>
        <end position="982"/>
    </location>
</feature>
<sequence>MPLCCCWCPSIGLNYPTALFSSVVCVLFALSRDDSNDWVGRGKEEKREKRGRRKKKRGGSGISDEVAEGGGQIWKMNRTETEEWGGGVGPHPSPFLIPPFICAHWRANGSIVGDYNSTHRGHKKRPPVHQSIPPSQFSDPILQIHPGDLFGASSVDPFLSLFYYFGAIYFSDITSSGVLRVPTTANIRSKPSTTSQHQQQHGSAAASTSMTGANMFQQNRHPGNSSAHHQATANSVGTVASGQMKPSVKDLLDRVLDEYNHLQQQLHNVRVELEKSQQERDTLHRYSLMYSETFFTLNFEMLKHGEIVKRLSGILSHVIPLLPQEHQAPAVQAIERAKTINQQDVTSIVNGQVQQQQQFASILPGLGSMMNPTAFGNPMGGMMGIKPEDAIQAAAMFNNLLKNPMLGATAAGLPPPAGLNGPGTSAASNVGPMVVPNSTSLPPNGDDGPTPTTQPGRSSSALNSSIGAGIGHNRPRSGSRTSTPNSMAAKRTKLEPEEGDGELEIDVQNDDASSSAAPSHHTNGRTSQPPRQNHSVKDAERDSASASSSRDSTTPRSGKQQLSSTPGSSAAGFASIMPTADANMAHMFLNTAFGGHFPGNLNRQMFLGLGAGNAPLGAAAGMPTANGKPAYAFKVSQGEPNLMPVQFPADASQGPEVPKGLKRIGDLPHGDVVCAVTMARNGRHVFTGGKGAVKMWDIGERIGLASSAGGSISPSSSTIADGTNGRVGSAEPWTPVNTFPCLKDSYVRSCKLFPDASTLIVGGETRTICVWDLNSEKVKAMLDCDAEACYALAISADCRLCFACCSSGSIVIWDLQSEQKVAQLDGHTDGASCVDLNGDGLRLWTGGLDNTVRCWDIRERSELSKNVLESQIFSLGCCPNDEWVAVGMENNNVEVLHMNRQDKYVLDDHQSCVLSLKFANSGKWFVSTGKDYVVNCWRTPYGYRLLKSKENSSVLSCDISHDDRFLLTGSGDKKASLYELSF</sequence>
<protein>
    <recommendedName>
        <fullName evidence="8">Groucho/TLE N-terminal Q-rich domain-containing protein</fullName>
    </recommendedName>
</protein>
<evidence type="ECO:0000256" key="4">
    <source>
        <dbReference type="PROSITE-ProRule" id="PRU00221"/>
    </source>
</evidence>
<proteinExistence type="inferred from homology"/>
<evidence type="ECO:0000256" key="6">
    <source>
        <dbReference type="SAM" id="MobiDB-lite"/>
    </source>
</evidence>
<dbReference type="GO" id="GO:0005634">
    <property type="term" value="C:nucleus"/>
    <property type="evidence" value="ECO:0007669"/>
    <property type="project" value="UniProtKB-SubCell"/>
</dbReference>
<dbReference type="Gene3D" id="2.130.10.10">
    <property type="entry name" value="YVTN repeat-like/Quinoprotein amine dehydrogenase"/>
    <property type="match status" value="1"/>
</dbReference>
<feature type="domain" description="Groucho/TLE N-terminal Q-rich" evidence="8">
    <location>
        <begin position="245"/>
        <end position="358"/>
    </location>
</feature>
<dbReference type="PANTHER" id="PTHR10814:SF21">
    <property type="entry name" value="PROTEIN GROUCHO"/>
    <property type="match status" value="1"/>
</dbReference>
<comment type="caution">
    <text evidence="9">The sequence shown here is derived from an EMBL/GenBank/DDBJ whole genome shotgun (WGS) entry which is preliminary data.</text>
</comment>